<keyword evidence="7" id="KW-0520">NAD</keyword>
<keyword evidence="5" id="KW-0547">Nucleotide-binding</keyword>
<dbReference type="InterPro" id="IPR005248">
    <property type="entry name" value="NadD/NMNAT"/>
</dbReference>
<evidence type="ECO:0000259" key="8">
    <source>
        <dbReference type="Pfam" id="PF01467"/>
    </source>
</evidence>
<dbReference type="CDD" id="cd02165">
    <property type="entry name" value="NMNAT"/>
    <property type="match status" value="1"/>
</dbReference>
<comment type="caution">
    <text evidence="9">The sequence shown here is derived from an EMBL/GenBank/DDBJ whole genome shotgun (WGS) entry which is preliminary data.</text>
</comment>
<sequence length="201" mass="22467">MSIGILGGTFDPIHTGHLIVAEEARIRLKLSEVLFVPAGQPWLKVDHVITPALDRVEMVRRAIADNPCFKLCTLEVERPGPSYTVDTIASLRDELGIQSFFFILGWDSLAGLPLWKQPDKLIQLCQLVVVPRLGLNLPDLSSLASSVPGLMDKVTRLDTPIIGVSSSEIRQRVAQRLSIRYLVPEEVEKYIAERRLYVKQS</sequence>
<protein>
    <recommendedName>
        <fullName evidence="8">Cytidyltransferase-like domain-containing protein</fullName>
    </recommendedName>
</protein>
<dbReference type="GO" id="GO:0009435">
    <property type="term" value="P:NAD+ biosynthetic process"/>
    <property type="evidence" value="ECO:0007669"/>
    <property type="project" value="UniProtKB-UniPathway"/>
</dbReference>
<evidence type="ECO:0000256" key="2">
    <source>
        <dbReference type="ARBA" id="ARBA00022642"/>
    </source>
</evidence>
<dbReference type="NCBIfam" id="TIGR00125">
    <property type="entry name" value="cyt_tran_rel"/>
    <property type="match status" value="1"/>
</dbReference>
<dbReference type="Gene3D" id="3.40.50.620">
    <property type="entry name" value="HUPs"/>
    <property type="match status" value="1"/>
</dbReference>
<evidence type="ECO:0000313" key="9">
    <source>
        <dbReference type="EMBL" id="GAI24903.1"/>
    </source>
</evidence>
<dbReference type="HAMAP" id="MF_00244">
    <property type="entry name" value="NaMN_adenylyltr"/>
    <property type="match status" value="1"/>
</dbReference>
<dbReference type="NCBIfam" id="TIGR00482">
    <property type="entry name" value="nicotinate (nicotinamide) nucleotide adenylyltransferase"/>
    <property type="match status" value="1"/>
</dbReference>
<evidence type="ECO:0000256" key="5">
    <source>
        <dbReference type="ARBA" id="ARBA00022741"/>
    </source>
</evidence>
<feature type="domain" description="Cytidyltransferase-like" evidence="8">
    <location>
        <begin position="5"/>
        <end position="172"/>
    </location>
</feature>
<accession>X1M0L3</accession>
<dbReference type="NCBIfam" id="NF000840">
    <property type="entry name" value="PRK00071.1-3"/>
    <property type="match status" value="1"/>
</dbReference>
<evidence type="ECO:0000256" key="4">
    <source>
        <dbReference type="ARBA" id="ARBA00022695"/>
    </source>
</evidence>
<keyword evidence="2" id="KW-0662">Pyridine nucleotide biosynthesis</keyword>
<organism evidence="9">
    <name type="scientific">marine sediment metagenome</name>
    <dbReference type="NCBI Taxonomy" id="412755"/>
    <lineage>
        <taxon>unclassified sequences</taxon>
        <taxon>metagenomes</taxon>
        <taxon>ecological metagenomes</taxon>
    </lineage>
</organism>
<reference evidence="9" key="1">
    <citation type="journal article" date="2014" name="Front. Microbiol.">
        <title>High frequency of phylogenetically diverse reductive dehalogenase-homologous genes in deep subseafloor sedimentary metagenomes.</title>
        <authorList>
            <person name="Kawai M."/>
            <person name="Futagami T."/>
            <person name="Toyoda A."/>
            <person name="Takaki Y."/>
            <person name="Nishi S."/>
            <person name="Hori S."/>
            <person name="Arai W."/>
            <person name="Tsubouchi T."/>
            <person name="Morono Y."/>
            <person name="Uchiyama I."/>
            <person name="Ito T."/>
            <person name="Fujiyama A."/>
            <person name="Inagaki F."/>
            <person name="Takami H."/>
        </authorList>
    </citation>
    <scope>NUCLEOTIDE SEQUENCE</scope>
    <source>
        <strain evidence="9">Expedition CK06-06</strain>
    </source>
</reference>
<dbReference type="EMBL" id="BARV01014933">
    <property type="protein sequence ID" value="GAI24903.1"/>
    <property type="molecule type" value="Genomic_DNA"/>
</dbReference>
<name>X1M0L3_9ZZZZ</name>
<evidence type="ECO:0000256" key="7">
    <source>
        <dbReference type="ARBA" id="ARBA00023027"/>
    </source>
</evidence>
<dbReference type="UniPathway" id="UPA00253"/>
<dbReference type="GO" id="GO:0005524">
    <property type="term" value="F:ATP binding"/>
    <property type="evidence" value="ECO:0007669"/>
    <property type="project" value="UniProtKB-KW"/>
</dbReference>
<proteinExistence type="inferred from homology"/>
<evidence type="ECO:0000256" key="3">
    <source>
        <dbReference type="ARBA" id="ARBA00022679"/>
    </source>
</evidence>
<keyword evidence="6" id="KW-0067">ATP-binding</keyword>
<keyword evidence="3" id="KW-0808">Transferase</keyword>
<keyword evidence="4" id="KW-0548">Nucleotidyltransferase</keyword>
<dbReference type="PANTHER" id="PTHR39321:SF3">
    <property type="entry name" value="PHOSPHOPANTETHEINE ADENYLYLTRANSFERASE"/>
    <property type="match status" value="1"/>
</dbReference>
<dbReference type="InterPro" id="IPR014729">
    <property type="entry name" value="Rossmann-like_a/b/a_fold"/>
</dbReference>
<dbReference type="Pfam" id="PF01467">
    <property type="entry name" value="CTP_transf_like"/>
    <property type="match status" value="1"/>
</dbReference>
<dbReference type="PANTHER" id="PTHR39321">
    <property type="entry name" value="NICOTINATE-NUCLEOTIDE ADENYLYLTRANSFERASE-RELATED"/>
    <property type="match status" value="1"/>
</dbReference>
<evidence type="ECO:0000256" key="1">
    <source>
        <dbReference type="ARBA" id="ARBA00004790"/>
    </source>
</evidence>
<evidence type="ECO:0000256" key="6">
    <source>
        <dbReference type="ARBA" id="ARBA00022840"/>
    </source>
</evidence>
<dbReference type="SUPFAM" id="SSF52374">
    <property type="entry name" value="Nucleotidylyl transferase"/>
    <property type="match status" value="1"/>
</dbReference>
<dbReference type="AlphaFoldDB" id="X1M0L3"/>
<dbReference type="InterPro" id="IPR004821">
    <property type="entry name" value="Cyt_trans-like"/>
</dbReference>
<dbReference type="GO" id="GO:0070566">
    <property type="term" value="F:adenylyltransferase activity"/>
    <property type="evidence" value="ECO:0007669"/>
    <property type="project" value="UniProtKB-ARBA"/>
</dbReference>
<gene>
    <name evidence="9" type="ORF">S06H3_25895</name>
</gene>
<comment type="pathway">
    <text evidence="1">Cofactor biosynthesis; NAD(+) biosynthesis.</text>
</comment>